<organism evidence="1 2">
    <name type="scientific">Manihot esculenta</name>
    <name type="common">Cassava</name>
    <name type="synonym">Jatropha manihot</name>
    <dbReference type="NCBI Taxonomy" id="3983"/>
    <lineage>
        <taxon>Eukaryota</taxon>
        <taxon>Viridiplantae</taxon>
        <taxon>Streptophyta</taxon>
        <taxon>Embryophyta</taxon>
        <taxon>Tracheophyta</taxon>
        <taxon>Spermatophyta</taxon>
        <taxon>Magnoliopsida</taxon>
        <taxon>eudicotyledons</taxon>
        <taxon>Gunneridae</taxon>
        <taxon>Pentapetalae</taxon>
        <taxon>rosids</taxon>
        <taxon>fabids</taxon>
        <taxon>Malpighiales</taxon>
        <taxon>Euphorbiaceae</taxon>
        <taxon>Crotonoideae</taxon>
        <taxon>Manihoteae</taxon>
        <taxon>Manihot</taxon>
    </lineage>
</organism>
<name>A0ACB7HJX8_MANES</name>
<keyword evidence="2" id="KW-1185">Reference proteome</keyword>
<comment type="caution">
    <text evidence="1">The sequence shown here is derived from an EMBL/GenBank/DDBJ whole genome shotgun (WGS) entry which is preliminary data.</text>
</comment>
<evidence type="ECO:0000313" key="1">
    <source>
        <dbReference type="EMBL" id="KAG8652840.1"/>
    </source>
</evidence>
<reference evidence="2" key="1">
    <citation type="journal article" date="2016" name="Nat. Biotechnol.">
        <title>Sequencing wild and cultivated cassava and related species reveals extensive interspecific hybridization and genetic diversity.</title>
        <authorList>
            <person name="Bredeson J.V."/>
            <person name="Lyons J.B."/>
            <person name="Prochnik S.E."/>
            <person name="Wu G.A."/>
            <person name="Ha C.M."/>
            <person name="Edsinger-Gonzales E."/>
            <person name="Grimwood J."/>
            <person name="Schmutz J."/>
            <person name="Rabbi I.Y."/>
            <person name="Egesi C."/>
            <person name="Nauluvula P."/>
            <person name="Lebot V."/>
            <person name="Ndunguru J."/>
            <person name="Mkamilo G."/>
            <person name="Bart R.S."/>
            <person name="Setter T.L."/>
            <person name="Gleadow R.M."/>
            <person name="Kulakow P."/>
            <person name="Ferguson M.E."/>
            <person name="Rounsley S."/>
            <person name="Rokhsar D.S."/>
        </authorList>
    </citation>
    <scope>NUCLEOTIDE SEQUENCE [LARGE SCALE GENOMIC DNA]</scope>
    <source>
        <strain evidence="2">cv. AM560-2</strain>
    </source>
</reference>
<dbReference type="Proteomes" id="UP000091857">
    <property type="component" value="Chromosome 6"/>
</dbReference>
<protein>
    <submittedName>
        <fullName evidence="1">Uncharacterized protein</fullName>
    </submittedName>
</protein>
<accession>A0ACB7HJX8</accession>
<evidence type="ECO:0000313" key="2">
    <source>
        <dbReference type="Proteomes" id="UP000091857"/>
    </source>
</evidence>
<dbReference type="EMBL" id="CM004392">
    <property type="protein sequence ID" value="KAG8652840.1"/>
    <property type="molecule type" value="Genomic_DNA"/>
</dbReference>
<gene>
    <name evidence="1" type="ORF">MANES_06G140600v8</name>
</gene>
<sequence>MFPSHQNNELSSQISFTPYQENTIPQDLKAIDDPSENHSMGKSRQRNPCSSHNKDENTDEISAKRNVHRDIEKRRRQEMTTLYTSLRNLLPLEYIKGKRAMSDHIHEAVKYINDLQKKIKELSFLRDEMKKLSKLRVLEPEGDRLNGFAPTSVMVRPCFVGVEVVINSGFGNQSLHLSRALELLLEEGLDVVNCISTKVNQRVIHTIQFEVSYMTCIDMSELQNKLIRAIPSTGAENS</sequence>
<proteinExistence type="predicted"/>